<evidence type="ECO:0000256" key="3">
    <source>
        <dbReference type="SAM" id="SignalP"/>
    </source>
</evidence>
<gene>
    <name evidence="5" type="primary">LOC136090425</name>
</gene>
<accession>A0ABM4DFB5</accession>
<dbReference type="GeneID" id="136090425"/>
<keyword evidence="3" id="KW-0732">Signal</keyword>
<keyword evidence="1" id="KW-0175">Coiled coil</keyword>
<evidence type="ECO:0000256" key="1">
    <source>
        <dbReference type="SAM" id="Coils"/>
    </source>
</evidence>
<dbReference type="RefSeq" id="XP_065673112.1">
    <property type="nucleotide sequence ID" value="XM_065817040.1"/>
</dbReference>
<evidence type="ECO:0000313" key="4">
    <source>
        <dbReference type="Proteomes" id="UP001652625"/>
    </source>
</evidence>
<organism evidence="4 5">
    <name type="scientific">Hydra vulgaris</name>
    <name type="common">Hydra</name>
    <name type="synonym">Hydra attenuata</name>
    <dbReference type="NCBI Taxonomy" id="6087"/>
    <lineage>
        <taxon>Eukaryota</taxon>
        <taxon>Metazoa</taxon>
        <taxon>Cnidaria</taxon>
        <taxon>Hydrozoa</taxon>
        <taxon>Hydroidolina</taxon>
        <taxon>Anthoathecata</taxon>
        <taxon>Aplanulata</taxon>
        <taxon>Hydridae</taxon>
        <taxon>Hydra</taxon>
    </lineage>
</organism>
<name>A0ABM4DFB5_HYDVU</name>
<reference evidence="5" key="1">
    <citation type="submission" date="2025-08" db="UniProtKB">
        <authorList>
            <consortium name="RefSeq"/>
        </authorList>
    </citation>
    <scope>IDENTIFICATION</scope>
</reference>
<feature type="coiled-coil region" evidence="1">
    <location>
        <begin position="125"/>
        <end position="152"/>
    </location>
</feature>
<feature type="region of interest" description="Disordered" evidence="2">
    <location>
        <begin position="65"/>
        <end position="103"/>
    </location>
</feature>
<feature type="compositionally biased region" description="Polar residues" evidence="2">
    <location>
        <begin position="94"/>
        <end position="103"/>
    </location>
</feature>
<feature type="signal peptide" evidence="3">
    <location>
        <begin position="1"/>
        <end position="17"/>
    </location>
</feature>
<sequence>MLRHILILSIALTYSFGNHIKHVKDHEVKDGKSDVFDEKKSVPITEPPKKVYDAVKTKLVDVSDTNVNDPRNAPRILTPTPPNPFRPRFKGIENNGNSVAQSNELKSSDAIKSGPDVLPLSDEGKDALEKTLSRMQDALRMLKDALNNSKIKITAKRSSGRSNTKKELKKTLSKLEKDFLSLKSYFQNE</sequence>
<dbReference type="Proteomes" id="UP001652625">
    <property type="component" value="Chromosome 14"/>
</dbReference>
<evidence type="ECO:0000256" key="2">
    <source>
        <dbReference type="SAM" id="MobiDB-lite"/>
    </source>
</evidence>
<feature type="chain" id="PRO_5045902180" evidence="3">
    <location>
        <begin position="18"/>
        <end position="189"/>
    </location>
</feature>
<evidence type="ECO:0000313" key="5">
    <source>
        <dbReference type="RefSeq" id="XP_065673112.1"/>
    </source>
</evidence>
<keyword evidence="4" id="KW-1185">Reference proteome</keyword>
<proteinExistence type="predicted"/>
<protein>
    <submittedName>
        <fullName evidence="5">Uncharacterized protein LOC136090425 isoform X2</fullName>
    </submittedName>
</protein>